<evidence type="ECO:0000313" key="2">
    <source>
        <dbReference type="Proteomes" id="UP001152888"/>
    </source>
</evidence>
<reference evidence="1" key="1">
    <citation type="submission" date="2022-03" db="EMBL/GenBank/DDBJ databases">
        <authorList>
            <person name="Sayadi A."/>
        </authorList>
    </citation>
    <scope>NUCLEOTIDE SEQUENCE</scope>
</reference>
<dbReference type="AlphaFoldDB" id="A0A9P0Q333"/>
<accession>A0A9P0Q333</accession>
<name>A0A9P0Q333_ACAOB</name>
<proteinExistence type="predicted"/>
<comment type="caution">
    <text evidence="1">The sequence shown here is derived from an EMBL/GenBank/DDBJ whole genome shotgun (WGS) entry which is preliminary data.</text>
</comment>
<sequence>MINMKLLLTNACALSEKHSWYVANEDQYLISIWYL</sequence>
<organism evidence="1 2">
    <name type="scientific">Acanthoscelides obtectus</name>
    <name type="common">Bean weevil</name>
    <name type="synonym">Bruchus obtectus</name>
    <dbReference type="NCBI Taxonomy" id="200917"/>
    <lineage>
        <taxon>Eukaryota</taxon>
        <taxon>Metazoa</taxon>
        <taxon>Ecdysozoa</taxon>
        <taxon>Arthropoda</taxon>
        <taxon>Hexapoda</taxon>
        <taxon>Insecta</taxon>
        <taxon>Pterygota</taxon>
        <taxon>Neoptera</taxon>
        <taxon>Endopterygota</taxon>
        <taxon>Coleoptera</taxon>
        <taxon>Polyphaga</taxon>
        <taxon>Cucujiformia</taxon>
        <taxon>Chrysomeloidea</taxon>
        <taxon>Chrysomelidae</taxon>
        <taxon>Bruchinae</taxon>
        <taxon>Bruchini</taxon>
        <taxon>Acanthoscelides</taxon>
    </lineage>
</organism>
<dbReference type="Proteomes" id="UP001152888">
    <property type="component" value="Unassembled WGS sequence"/>
</dbReference>
<evidence type="ECO:0000313" key="1">
    <source>
        <dbReference type="EMBL" id="CAH2008793.1"/>
    </source>
</evidence>
<gene>
    <name evidence="1" type="ORF">ACAOBT_LOCUS30449</name>
</gene>
<protein>
    <submittedName>
        <fullName evidence="1">Uncharacterized protein</fullName>
    </submittedName>
</protein>
<dbReference type="EMBL" id="CAKOFQ010007832">
    <property type="protein sequence ID" value="CAH2008793.1"/>
    <property type="molecule type" value="Genomic_DNA"/>
</dbReference>
<keyword evidence="2" id="KW-1185">Reference proteome</keyword>